<dbReference type="RefSeq" id="WP_121907210.1">
    <property type="nucleotide sequence ID" value="NZ_REFC01000012.1"/>
</dbReference>
<reference evidence="1 2" key="1">
    <citation type="submission" date="2018-10" db="EMBL/GenBank/DDBJ databases">
        <title>Genomic Encyclopedia of Archaeal and Bacterial Type Strains, Phase II (KMG-II): from individual species to whole genera.</title>
        <authorList>
            <person name="Goeker M."/>
        </authorList>
    </citation>
    <scope>NUCLEOTIDE SEQUENCE [LARGE SCALE GENOMIC DNA]</scope>
    <source>
        <strain evidence="1 2">DSM 23424</strain>
    </source>
</reference>
<dbReference type="EMBL" id="REFC01000012">
    <property type="protein sequence ID" value="RMA64780.1"/>
    <property type="molecule type" value="Genomic_DNA"/>
</dbReference>
<organism evidence="1 2">
    <name type="scientific">Ulvibacter antarcticus</name>
    <dbReference type="NCBI Taxonomy" id="442714"/>
    <lineage>
        <taxon>Bacteria</taxon>
        <taxon>Pseudomonadati</taxon>
        <taxon>Bacteroidota</taxon>
        <taxon>Flavobacteriia</taxon>
        <taxon>Flavobacteriales</taxon>
        <taxon>Flavobacteriaceae</taxon>
        <taxon>Ulvibacter</taxon>
    </lineage>
</organism>
<evidence type="ECO:0000313" key="1">
    <source>
        <dbReference type="EMBL" id="RMA64780.1"/>
    </source>
</evidence>
<sequence length="151" mass="17367">MKKLLLIFCLLFISNGFSQSEKEIKFLDYASIEIAIPDNCSAKSKYELLDCDGISAQWIYFDQEMLKSAFEQFIKKFGEKNKSKEQIAVISFGSTLKGYKFTSKDPEKWNRILVYGTVNNQPLILNVASEDELLGVIKLNEFLKKIMKIKT</sequence>
<gene>
    <name evidence="1" type="ORF">BXY75_1661</name>
</gene>
<evidence type="ECO:0000313" key="2">
    <source>
        <dbReference type="Proteomes" id="UP000271339"/>
    </source>
</evidence>
<keyword evidence="2" id="KW-1185">Reference proteome</keyword>
<dbReference type="OrthoDB" id="710855at2"/>
<name>A0A3L9YY68_9FLAO</name>
<proteinExistence type="predicted"/>
<protein>
    <submittedName>
        <fullName evidence="1">Uncharacterized protein</fullName>
    </submittedName>
</protein>
<dbReference type="AlphaFoldDB" id="A0A3L9YY68"/>
<dbReference type="Proteomes" id="UP000271339">
    <property type="component" value="Unassembled WGS sequence"/>
</dbReference>
<accession>A0A3L9YY68</accession>
<comment type="caution">
    <text evidence="1">The sequence shown here is derived from an EMBL/GenBank/DDBJ whole genome shotgun (WGS) entry which is preliminary data.</text>
</comment>